<feature type="compositionally biased region" description="Polar residues" evidence="1">
    <location>
        <begin position="365"/>
        <end position="386"/>
    </location>
</feature>
<dbReference type="Proteomes" id="UP000887577">
    <property type="component" value="Unplaced"/>
</dbReference>
<feature type="compositionally biased region" description="Polar residues" evidence="1">
    <location>
        <begin position="201"/>
        <end position="292"/>
    </location>
</feature>
<dbReference type="WBParaSite" id="PSU_v2.g2036.t1">
    <property type="protein sequence ID" value="PSU_v2.g2036.t1"/>
    <property type="gene ID" value="PSU_v2.g2036"/>
</dbReference>
<accession>A0A914YSH7</accession>
<evidence type="ECO:0000313" key="3">
    <source>
        <dbReference type="WBParaSite" id="PSU_v2.g2036.t1"/>
    </source>
</evidence>
<feature type="region of interest" description="Disordered" evidence="1">
    <location>
        <begin position="81"/>
        <end position="338"/>
    </location>
</feature>
<feature type="region of interest" description="Disordered" evidence="1">
    <location>
        <begin position="356"/>
        <end position="391"/>
    </location>
</feature>
<evidence type="ECO:0000313" key="2">
    <source>
        <dbReference type="Proteomes" id="UP000887577"/>
    </source>
</evidence>
<feature type="compositionally biased region" description="Low complexity" evidence="1">
    <location>
        <begin position="145"/>
        <end position="162"/>
    </location>
</feature>
<sequence>MKSSEPLNSCHQDLQINGYLPDIDAEEASLSELECLSEDSYDYYQELFVSKSISIQQPLELLVNVVTNSFLPNTKFISCSGRASTSTGSTANSGRTSSLGTAPIRTKPPAPGSVAGRTSLSAEEKQAQKSGFGFFHRKNGRFHSRSGGFESSSGSDDASSSTTDDESLQQANQQNKHQTTKATQPISSSLNKLPQERRNTVRNGSLPNRLSQTPTTPSRTSVNSINKITAKTSTSANQTIAPTKQRSSSTISVQRKNTSINNSVQKSTTLRSNSANPGSSKTSGKFSVQKAQNVEKELQREKPPNKNESQNGNVQKPKEKETVTLATTPYASKPQNYTTIERPPMECQEALTFAKKGGKEKKQSSFDISNQKNQSAEMDTSWQTNKGIGGENNACATTTTINMDSTMDHLENMLNRKF</sequence>
<proteinExistence type="predicted"/>
<dbReference type="AlphaFoldDB" id="A0A914YSH7"/>
<protein>
    <submittedName>
        <fullName evidence="3">Uncharacterized protein</fullName>
    </submittedName>
</protein>
<feature type="compositionally biased region" description="Low complexity" evidence="1">
    <location>
        <begin position="81"/>
        <end position="98"/>
    </location>
</feature>
<feature type="compositionally biased region" description="Polar residues" evidence="1">
    <location>
        <begin position="168"/>
        <end position="192"/>
    </location>
</feature>
<evidence type="ECO:0000256" key="1">
    <source>
        <dbReference type="SAM" id="MobiDB-lite"/>
    </source>
</evidence>
<feature type="compositionally biased region" description="Basic and acidic residues" evidence="1">
    <location>
        <begin position="293"/>
        <end position="305"/>
    </location>
</feature>
<keyword evidence="2" id="KW-1185">Reference proteome</keyword>
<feature type="compositionally biased region" description="Basic residues" evidence="1">
    <location>
        <begin position="135"/>
        <end position="144"/>
    </location>
</feature>
<name>A0A914YSH7_9BILA</name>
<feature type="compositionally biased region" description="Polar residues" evidence="1">
    <location>
        <begin position="324"/>
        <end position="338"/>
    </location>
</feature>
<organism evidence="2 3">
    <name type="scientific">Panagrolaimus superbus</name>
    <dbReference type="NCBI Taxonomy" id="310955"/>
    <lineage>
        <taxon>Eukaryota</taxon>
        <taxon>Metazoa</taxon>
        <taxon>Ecdysozoa</taxon>
        <taxon>Nematoda</taxon>
        <taxon>Chromadorea</taxon>
        <taxon>Rhabditida</taxon>
        <taxon>Tylenchina</taxon>
        <taxon>Panagrolaimomorpha</taxon>
        <taxon>Panagrolaimoidea</taxon>
        <taxon>Panagrolaimidae</taxon>
        <taxon>Panagrolaimus</taxon>
    </lineage>
</organism>
<reference evidence="3" key="1">
    <citation type="submission" date="2022-11" db="UniProtKB">
        <authorList>
            <consortium name="WormBaseParasite"/>
        </authorList>
    </citation>
    <scope>IDENTIFICATION</scope>
</reference>